<proteinExistence type="predicted"/>
<dbReference type="Proteomes" id="UP001275436">
    <property type="component" value="Unassembled WGS sequence"/>
</dbReference>
<name>A0ABQ5TFZ4_9BACI</name>
<comment type="caution">
    <text evidence="1">The sequence shown here is derived from an EMBL/GenBank/DDBJ whole genome shotgun (WGS) entry which is preliminary data.</text>
</comment>
<sequence length="49" mass="5802">MFFKCRECSILEEQLLEHSSEKGYDEYINSNENNSFMYFNDVIGGIQND</sequence>
<gene>
    <name evidence="1" type="ORF">MACH08_15800</name>
</gene>
<organism evidence="1 2">
    <name type="scientific">Oceanobacillus kimchii</name>
    <dbReference type="NCBI Taxonomy" id="746691"/>
    <lineage>
        <taxon>Bacteria</taxon>
        <taxon>Bacillati</taxon>
        <taxon>Bacillota</taxon>
        <taxon>Bacilli</taxon>
        <taxon>Bacillales</taxon>
        <taxon>Bacillaceae</taxon>
        <taxon>Oceanobacillus</taxon>
    </lineage>
</organism>
<evidence type="ECO:0000313" key="1">
    <source>
        <dbReference type="EMBL" id="GLO65796.1"/>
    </source>
</evidence>
<protein>
    <submittedName>
        <fullName evidence="1">Uncharacterized protein</fullName>
    </submittedName>
</protein>
<keyword evidence="2" id="KW-1185">Reference proteome</keyword>
<reference evidence="1 2" key="1">
    <citation type="submission" date="2023-02" db="EMBL/GenBank/DDBJ databases">
        <title>Oceanobacillus kimchii IFOP_LL358 isolated form Alexandrium catenella lab strain.</title>
        <authorList>
            <person name="Gajardo G."/>
            <person name="Ueki S."/>
            <person name="Maruyama F."/>
        </authorList>
    </citation>
    <scope>NUCLEOTIDE SEQUENCE [LARGE SCALE GENOMIC DNA]</scope>
    <source>
        <strain evidence="1 2">IFOP_LL358</strain>
    </source>
</reference>
<evidence type="ECO:0000313" key="2">
    <source>
        <dbReference type="Proteomes" id="UP001275436"/>
    </source>
</evidence>
<dbReference type="EMBL" id="BSKO01000001">
    <property type="protein sequence ID" value="GLO65796.1"/>
    <property type="molecule type" value="Genomic_DNA"/>
</dbReference>
<accession>A0ABQ5TFZ4</accession>